<organism evidence="3 4">
    <name type="scientific">Takifugu flavidus</name>
    <name type="common">sansaifugu</name>
    <dbReference type="NCBI Taxonomy" id="433684"/>
    <lineage>
        <taxon>Eukaryota</taxon>
        <taxon>Metazoa</taxon>
        <taxon>Chordata</taxon>
        <taxon>Craniata</taxon>
        <taxon>Vertebrata</taxon>
        <taxon>Euteleostomi</taxon>
        <taxon>Actinopterygii</taxon>
        <taxon>Neopterygii</taxon>
        <taxon>Teleostei</taxon>
        <taxon>Neoteleostei</taxon>
        <taxon>Acanthomorphata</taxon>
        <taxon>Eupercaria</taxon>
        <taxon>Tetraodontiformes</taxon>
        <taxon>Tetradontoidea</taxon>
        <taxon>Tetraodontidae</taxon>
        <taxon>Takifugu</taxon>
    </lineage>
</organism>
<evidence type="ECO:0000256" key="1">
    <source>
        <dbReference type="SAM" id="MobiDB-lite"/>
    </source>
</evidence>
<keyword evidence="2" id="KW-0732">Signal</keyword>
<name>A0A5C6NFT5_9TELE</name>
<protein>
    <submittedName>
        <fullName evidence="3">Uncharacterized protein</fullName>
    </submittedName>
</protein>
<gene>
    <name evidence="3" type="ORF">D4764_21G0003610</name>
</gene>
<feature type="compositionally biased region" description="Polar residues" evidence="1">
    <location>
        <begin position="187"/>
        <end position="214"/>
    </location>
</feature>
<feature type="compositionally biased region" description="Polar residues" evidence="1">
    <location>
        <begin position="108"/>
        <end position="126"/>
    </location>
</feature>
<keyword evidence="4" id="KW-1185">Reference proteome</keyword>
<feature type="region of interest" description="Disordered" evidence="1">
    <location>
        <begin position="260"/>
        <end position="296"/>
    </location>
</feature>
<feature type="chain" id="PRO_5022692305" evidence="2">
    <location>
        <begin position="18"/>
        <end position="296"/>
    </location>
</feature>
<evidence type="ECO:0000313" key="3">
    <source>
        <dbReference type="EMBL" id="TWW65461.1"/>
    </source>
</evidence>
<accession>A0A5C6NFT5</accession>
<dbReference type="EMBL" id="RHFK02000014">
    <property type="protein sequence ID" value="TWW65461.1"/>
    <property type="molecule type" value="Genomic_DNA"/>
</dbReference>
<evidence type="ECO:0000256" key="2">
    <source>
        <dbReference type="SAM" id="SignalP"/>
    </source>
</evidence>
<reference evidence="3 4" key="1">
    <citation type="submission" date="2019-04" db="EMBL/GenBank/DDBJ databases">
        <title>Chromosome genome assembly for Takifugu flavidus.</title>
        <authorList>
            <person name="Xiao S."/>
        </authorList>
    </citation>
    <scope>NUCLEOTIDE SEQUENCE [LARGE SCALE GENOMIC DNA]</scope>
    <source>
        <strain evidence="3">HTHZ2018</strain>
        <tissue evidence="3">Muscle</tissue>
    </source>
</reference>
<comment type="caution">
    <text evidence="3">The sequence shown here is derived from an EMBL/GenBank/DDBJ whole genome shotgun (WGS) entry which is preliminary data.</text>
</comment>
<proteinExistence type="predicted"/>
<sequence length="296" mass="31793">MACGVHLGFLLVCLIHAASVSCLLGTQAKLFPRQDGGAGGLQGAPQPQNQLRQVVRPVGADGPSRTGGGYRRALPQVPQNGRPLKPVVQSRPSPPPSGFSWQAGMYPSTRTGQNPADPSRRASPQTPRKRPSSPMTSSALFIDGEYVQMQTSAKGRGRKVSASDAAKPQRFMSTQGRWLQGRYKSISGDSESPQDLNSGASRNSKFFKSTNTVPAPSGGKRAQNPGAPRKRPSGNPSVQYAPTRVLEIPDHLGGFAIRRLTKPGKRKPQQAVHLQERLSPRMHRGGRPGSSLTKWN</sequence>
<dbReference type="AlphaFoldDB" id="A0A5C6NFT5"/>
<feature type="region of interest" description="Disordered" evidence="1">
    <location>
        <begin position="58"/>
        <end position="239"/>
    </location>
</feature>
<dbReference type="Proteomes" id="UP000324091">
    <property type="component" value="Chromosome 21"/>
</dbReference>
<evidence type="ECO:0000313" key="4">
    <source>
        <dbReference type="Proteomes" id="UP000324091"/>
    </source>
</evidence>
<feature type="signal peptide" evidence="2">
    <location>
        <begin position="1"/>
        <end position="17"/>
    </location>
</feature>